<evidence type="ECO:0000256" key="1">
    <source>
        <dbReference type="ARBA" id="ARBA00022630"/>
    </source>
</evidence>
<evidence type="ECO:0000313" key="6">
    <source>
        <dbReference type="Proteomes" id="UP000234789"/>
    </source>
</evidence>
<dbReference type="Pfam" id="PF01565">
    <property type="entry name" value="FAD_binding_4"/>
    <property type="match status" value="1"/>
</dbReference>
<dbReference type="EC" id="1.1.3.41" evidence="5"/>
<dbReference type="PROSITE" id="PS51387">
    <property type="entry name" value="FAD_PCMH"/>
    <property type="match status" value="1"/>
</dbReference>
<evidence type="ECO:0000256" key="3">
    <source>
        <dbReference type="SAM" id="MobiDB-lite"/>
    </source>
</evidence>
<feature type="region of interest" description="Disordered" evidence="3">
    <location>
        <begin position="231"/>
        <end position="254"/>
    </location>
</feature>
<dbReference type="InterPro" id="IPR016166">
    <property type="entry name" value="FAD-bd_PCMH"/>
</dbReference>
<reference evidence="5 6" key="1">
    <citation type="submission" date="2017-05" db="EMBL/GenBank/DDBJ databases">
        <title>Functional genome analysis of Paenibacillus pasadenensis strain R16: insights on endophytic life style and antifungal activity.</title>
        <authorList>
            <person name="Passera A."/>
            <person name="Marcolungo L."/>
            <person name="Casati P."/>
            <person name="Brasca M."/>
            <person name="Quaglino F."/>
            <person name="Delledonne M."/>
        </authorList>
    </citation>
    <scope>NUCLEOTIDE SEQUENCE [LARGE SCALE GENOMIC DNA]</scope>
    <source>
        <strain evidence="5 6">R16</strain>
    </source>
</reference>
<comment type="caution">
    <text evidence="5">The sequence shown here is derived from an EMBL/GenBank/DDBJ whole genome shotgun (WGS) entry which is preliminary data.</text>
</comment>
<dbReference type="PANTHER" id="PTHR43762">
    <property type="entry name" value="L-GULONOLACTONE OXIDASE"/>
    <property type="match status" value="1"/>
</dbReference>
<evidence type="ECO:0000256" key="2">
    <source>
        <dbReference type="ARBA" id="ARBA00023002"/>
    </source>
</evidence>
<dbReference type="Proteomes" id="UP000234789">
    <property type="component" value="Unassembled WGS sequence"/>
</dbReference>
<dbReference type="InterPro" id="IPR006094">
    <property type="entry name" value="Oxid_FAD_bind_N"/>
</dbReference>
<dbReference type="RefSeq" id="WP_101808470.1">
    <property type="nucleotide sequence ID" value="NZ_NFEZ01000004.1"/>
</dbReference>
<gene>
    <name evidence="5" type="ORF">B8V81_2506</name>
</gene>
<dbReference type="SUPFAM" id="SSF56176">
    <property type="entry name" value="FAD-binding/transporter-associated domain-like"/>
    <property type="match status" value="1"/>
</dbReference>
<dbReference type="EMBL" id="NFEZ01000004">
    <property type="protein sequence ID" value="PLT44075.1"/>
    <property type="molecule type" value="Genomic_DNA"/>
</dbReference>
<keyword evidence="2 5" id="KW-0560">Oxidoreductase</keyword>
<dbReference type="AlphaFoldDB" id="A0A2N5N181"/>
<dbReference type="GO" id="GO:0080049">
    <property type="term" value="F:L-gulono-1,4-lactone dehydrogenase activity"/>
    <property type="evidence" value="ECO:0007669"/>
    <property type="project" value="TreeGrafter"/>
</dbReference>
<dbReference type="Gene3D" id="1.10.45.10">
    <property type="entry name" value="Vanillyl-alcohol Oxidase, Chain A, domain 4"/>
    <property type="match status" value="1"/>
</dbReference>
<dbReference type="GO" id="GO:0071949">
    <property type="term" value="F:FAD binding"/>
    <property type="evidence" value="ECO:0007669"/>
    <property type="project" value="InterPro"/>
</dbReference>
<proteinExistence type="predicted"/>
<dbReference type="Pfam" id="PF04030">
    <property type="entry name" value="ALO"/>
    <property type="match status" value="1"/>
</dbReference>
<dbReference type="PIRSF" id="PIRSF000136">
    <property type="entry name" value="LGO_GLO"/>
    <property type="match status" value="1"/>
</dbReference>
<dbReference type="Gene3D" id="3.30.43.10">
    <property type="entry name" value="Uridine Diphospho-n-acetylenolpyruvylglucosamine Reductase, domain 2"/>
    <property type="match status" value="1"/>
</dbReference>
<keyword evidence="1" id="KW-0285">Flavoprotein</keyword>
<dbReference type="Gene3D" id="3.30.465.10">
    <property type="match status" value="1"/>
</dbReference>
<dbReference type="Gene3D" id="3.30.70.2530">
    <property type="match status" value="1"/>
</dbReference>
<dbReference type="InterPro" id="IPR007173">
    <property type="entry name" value="ALO_C"/>
</dbReference>
<dbReference type="GO" id="GO:0016020">
    <property type="term" value="C:membrane"/>
    <property type="evidence" value="ECO:0007669"/>
    <property type="project" value="InterPro"/>
</dbReference>
<keyword evidence="6" id="KW-1185">Reference proteome</keyword>
<dbReference type="InterPro" id="IPR016169">
    <property type="entry name" value="FAD-bd_PCMH_sub2"/>
</dbReference>
<protein>
    <submittedName>
        <fullName evidence="5">Xylitol oxidase</fullName>
        <ecNumber evidence="5">1.1.3.41</ecNumber>
    </submittedName>
</protein>
<feature type="domain" description="FAD-binding PCMH-type" evidence="4">
    <location>
        <begin position="11"/>
        <end position="175"/>
    </location>
</feature>
<dbReference type="GO" id="GO:0003885">
    <property type="term" value="F:D-arabinono-1,4-lactone oxidase activity"/>
    <property type="evidence" value="ECO:0007669"/>
    <property type="project" value="InterPro"/>
</dbReference>
<sequence length="417" mass="45822">MAKERNWAGNYTYGAAELLVPESVEEARDIVARSPRVKALGSRHSFNGIADTAGSLISTEKLNRLVSLDAERRTVTVEGGIRYGDLARQLDAAGFALHNLASLPHISVAGAVATATHGSGVRHGNLATAVRGLELIAADGALQRLTREDAEFEGAVVGLGGLGVVARLTLDVVPAFEMSQRVYEDLPAERLEAAFDEILSAAYSVSLFTDWTSSAINQVWIKHRVGDSETLDPAEPFHGAAPAGGPRHPVPGHSGEVCSGQLGAVGPWHERLPHFRMDFTPSAGEELQTEYFVPRERALEALQALGRLRERIAPLLFISEVRTIAADRLWMSPCHGRDSVGIHFTWKPLGEAVARLLPELESALRPFGARPHWAKLFAMPPAEVREQYERLPDFQRLLLRQDPERKFRNDLLERYVY</sequence>
<dbReference type="InterPro" id="IPR016167">
    <property type="entry name" value="FAD-bd_PCMH_sub1"/>
</dbReference>
<dbReference type="PANTHER" id="PTHR43762:SF1">
    <property type="entry name" value="D-ARABINONO-1,4-LACTONE OXIDASE"/>
    <property type="match status" value="1"/>
</dbReference>
<accession>A0A2N5N181</accession>
<dbReference type="GO" id="GO:0050582">
    <property type="term" value="F:xylitol oxidase activity"/>
    <property type="evidence" value="ECO:0007669"/>
    <property type="project" value="UniProtKB-EC"/>
</dbReference>
<evidence type="ECO:0000259" key="4">
    <source>
        <dbReference type="PROSITE" id="PS51387"/>
    </source>
</evidence>
<organism evidence="5 6">
    <name type="scientific">Paenibacillus pasadenensis</name>
    <dbReference type="NCBI Taxonomy" id="217090"/>
    <lineage>
        <taxon>Bacteria</taxon>
        <taxon>Bacillati</taxon>
        <taxon>Bacillota</taxon>
        <taxon>Bacilli</taxon>
        <taxon>Bacillales</taxon>
        <taxon>Paenibacillaceae</taxon>
        <taxon>Paenibacillus</taxon>
    </lineage>
</organism>
<dbReference type="Gene3D" id="3.30.70.2520">
    <property type="match status" value="1"/>
</dbReference>
<dbReference type="InterPro" id="IPR016171">
    <property type="entry name" value="Vanillyl_alc_oxidase_C-sub2"/>
</dbReference>
<dbReference type="InterPro" id="IPR036318">
    <property type="entry name" value="FAD-bd_PCMH-like_sf"/>
</dbReference>
<evidence type="ECO:0000313" key="5">
    <source>
        <dbReference type="EMBL" id="PLT44075.1"/>
    </source>
</evidence>
<dbReference type="InterPro" id="IPR010031">
    <property type="entry name" value="FAD_lactone_oxidase-like"/>
</dbReference>
<name>A0A2N5N181_9BACL</name>